<feature type="repeat" description="TPR" evidence="1">
    <location>
        <begin position="575"/>
        <end position="608"/>
    </location>
</feature>
<dbReference type="InterPro" id="IPR011990">
    <property type="entry name" value="TPR-like_helical_dom_sf"/>
</dbReference>
<reference evidence="2 3" key="1">
    <citation type="submission" date="2017-06" db="EMBL/GenBank/DDBJ databases">
        <title>Novel microbial phyla capable of carbon fixation and sulfur reduction in deep-sea sediments.</title>
        <authorList>
            <person name="Huang J."/>
            <person name="Baker B."/>
            <person name="Wang Y."/>
        </authorList>
    </citation>
    <scope>NUCLEOTIDE SEQUENCE [LARGE SCALE GENOMIC DNA]</scope>
    <source>
        <strain evidence="2">B3_TA06</strain>
    </source>
</reference>
<gene>
    <name evidence="2" type="ORF">CEE36_04320</name>
</gene>
<evidence type="ECO:0000256" key="1">
    <source>
        <dbReference type="PROSITE-ProRule" id="PRU00339"/>
    </source>
</evidence>
<dbReference type="SMART" id="SM00028">
    <property type="entry name" value="TPR"/>
    <property type="match status" value="5"/>
</dbReference>
<proteinExistence type="predicted"/>
<sequence length="626" mass="69825">MQLLLLLSLITLPVGEARVNGLADAGVTIADQPLALYVNPALLTSTNDRKLLFSPVGFRFEPPENRDHDIEVLLPRVFGSYTSVGFIGYSQPFGDFGAGLAGFQDEARGRGLLLGAAYRWRFLQTGASLGIRYLDYVPGPDESRLKSTFALGISIPDIKFEDVPGEISVAAAARKIEWPCIQVGLDYNISFFRFLTNFNLREPFHEEGRQGTVHLASLFAFKDLLGIPLELGGGWASDNRFGILTAADLNLCKINLSYSRIPASTVQPNGRVAFSFLFNIASTKEVEERLASIESEKRAKNKITSKTYTTQGIDFYNDGAFDDAIYAFDVALIWDPANDEALNWLQRVKEEKSASELRALIAAANAAMRTADYLEAMSKAEAALEIDSTSSQAQSLAEEAQRKFSESILAQTSSVRNAGEINALYQKGLEQYAAGEYKEATETWEKIEKLQPRSRTVQTYKKKTSEKLGQQIAEGMKQMESLERKGRWLKALNLAKQLKALAPSNREIAAKITLYQSKISFSASTYETQGIDYYNRGYYVQAQNSFYALLAVDPNNATAKDYLTRIKSRLQKKDADELYLQGVQAYTNNNYEQAVYYWEQVLAINPSYANATRNIQRAKEKLAKLK</sequence>
<dbReference type="Proteomes" id="UP000317778">
    <property type="component" value="Unassembled WGS sequence"/>
</dbReference>
<evidence type="ECO:0000313" key="2">
    <source>
        <dbReference type="EMBL" id="TKJ43265.1"/>
    </source>
</evidence>
<feature type="repeat" description="TPR" evidence="1">
    <location>
        <begin position="523"/>
        <end position="556"/>
    </location>
</feature>
<protein>
    <recommendedName>
        <fullName evidence="4">Tetratricopeptide repeat protein</fullName>
    </recommendedName>
</protein>
<name>A0A532V7T6_UNCT6</name>
<dbReference type="SUPFAM" id="SSF48452">
    <property type="entry name" value="TPR-like"/>
    <property type="match status" value="1"/>
</dbReference>
<dbReference type="EMBL" id="NJBO01000005">
    <property type="protein sequence ID" value="TKJ43265.1"/>
    <property type="molecule type" value="Genomic_DNA"/>
</dbReference>
<organism evidence="2 3">
    <name type="scientific">candidate division TA06 bacterium B3_TA06</name>
    <dbReference type="NCBI Taxonomy" id="2012487"/>
    <lineage>
        <taxon>Bacteria</taxon>
        <taxon>Bacteria division TA06</taxon>
    </lineage>
</organism>
<dbReference type="InterPro" id="IPR019734">
    <property type="entry name" value="TPR_rpt"/>
</dbReference>
<evidence type="ECO:0000313" key="3">
    <source>
        <dbReference type="Proteomes" id="UP000317778"/>
    </source>
</evidence>
<feature type="repeat" description="TPR" evidence="1">
    <location>
        <begin position="421"/>
        <end position="454"/>
    </location>
</feature>
<feature type="repeat" description="TPR" evidence="1">
    <location>
        <begin position="305"/>
        <end position="338"/>
    </location>
</feature>
<accession>A0A532V7T6</accession>
<comment type="caution">
    <text evidence="2">The sequence shown here is derived from an EMBL/GenBank/DDBJ whole genome shotgun (WGS) entry which is preliminary data.</text>
</comment>
<keyword evidence="1" id="KW-0802">TPR repeat</keyword>
<evidence type="ECO:0008006" key="4">
    <source>
        <dbReference type="Google" id="ProtNLM"/>
    </source>
</evidence>
<dbReference type="Gene3D" id="1.25.40.10">
    <property type="entry name" value="Tetratricopeptide repeat domain"/>
    <property type="match status" value="3"/>
</dbReference>
<dbReference type="PROSITE" id="PS50005">
    <property type="entry name" value="TPR"/>
    <property type="match status" value="4"/>
</dbReference>
<dbReference type="AlphaFoldDB" id="A0A532V7T6"/>